<evidence type="ECO:0000256" key="3">
    <source>
        <dbReference type="ARBA" id="ARBA00022670"/>
    </source>
</evidence>
<dbReference type="EMBL" id="ML143404">
    <property type="protein sequence ID" value="TBU30706.1"/>
    <property type="molecule type" value="Genomic_DNA"/>
</dbReference>
<feature type="active site" description="Nucleophile" evidence="7">
    <location>
        <position position="103"/>
    </location>
</feature>
<feature type="active site" description="Proton donor" evidence="7">
    <location>
        <position position="174"/>
    </location>
</feature>
<dbReference type="SUPFAM" id="SSF54001">
    <property type="entry name" value="Cysteine proteinases"/>
    <property type="match status" value="1"/>
</dbReference>
<evidence type="ECO:0000256" key="2">
    <source>
        <dbReference type="ARBA" id="ARBA00009326"/>
    </source>
</evidence>
<dbReference type="Proteomes" id="UP000292957">
    <property type="component" value="Unassembled WGS sequence"/>
</dbReference>
<feature type="site" description="Transition state stabilizer" evidence="7">
    <location>
        <position position="97"/>
    </location>
</feature>
<dbReference type="Pfam" id="PF01088">
    <property type="entry name" value="Peptidase_C12"/>
    <property type="match status" value="1"/>
</dbReference>
<comment type="catalytic activity">
    <reaction evidence="1 7 8">
        <text>Thiol-dependent hydrolysis of ester, thioester, amide, peptide and isopeptide bonds formed by the C-terminal Gly of ubiquitin (a 76-residue protein attached to proteins as an intracellular targeting signal).</text>
        <dbReference type="EC" id="3.4.19.12"/>
    </reaction>
</comment>
<dbReference type="InterPro" id="IPR038765">
    <property type="entry name" value="Papain-like_cys_pep_sf"/>
</dbReference>
<dbReference type="InterPro" id="IPR001578">
    <property type="entry name" value="Peptidase_C12_UCH"/>
</dbReference>
<organism evidence="10">
    <name type="scientific">Dichomitus squalens</name>
    <dbReference type="NCBI Taxonomy" id="114155"/>
    <lineage>
        <taxon>Eukaryota</taxon>
        <taxon>Fungi</taxon>
        <taxon>Dikarya</taxon>
        <taxon>Basidiomycota</taxon>
        <taxon>Agaricomycotina</taxon>
        <taxon>Agaricomycetes</taxon>
        <taxon>Polyporales</taxon>
        <taxon>Polyporaceae</taxon>
        <taxon>Dichomitus</taxon>
    </lineage>
</organism>
<sequence>MAASEGSSPSRWIPLESNPEVLTKWAVSAGLVESQAHFEDIYGLDSELLALVSQPVKAVILLFPLNDACQQRRRQEDERIAGEGQPAIDPTIFWMKQTISNACGTMALLHALINSDVTFAPESPIEQFIDICKDKTPLERAKILETTPLFANIHASAASGGQSAIPPNLDTDLHFTCFVQAPDPSSRESGTPVTPATTGEMRLIELDGERAGPVDRGVSKNFLADVAKVVKDLYIAHTANVNFSLIALSGGPSLV</sequence>
<dbReference type="CDD" id="cd09616">
    <property type="entry name" value="Peptidase_C12_UCH_L1_L3"/>
    <property type="match status" value="1"/>
</dbReference>
<dbReference type="FunFam" id="3.40.532.10:FF:000006">
    <property type="entry name" value="Ubiquitin carboxyl-terminal hydrolase"/>
    <property type="match status" value="1"/>
</dbReference>
<feature type="domain" description="UCH catalytic" evidence="9">
    <location>
        <begin position="11"/>
        <end position="250"/>
    </location>
</feature>
<proteinExistence type="inferred from homology"/>
<evidence type="ECO:0000259" key="9">
    <source>
        <dbReference type="PROSITE" id="PS52048"/>
    </source>
</evidence>
<comment type="similarity">
    <text evidence="2 7 8">Belongs to the peptidase C12 family.</text>
</comment>
<evidence type="ECO:0000313" key="10">
    <source>
        <dbReference type="EMBL" id="TBU30706.1"/>
    </source>
</evidence>
<evidence type="ECO:0000256" key="5">
    <source>
        <dbReference type="ARBA" id="ARBA00022801"/>
    </source>
</evidence>
<name>A0A4Q9MWM8_9APHY</name>
<dbReference type="OrthoDB" id="427186at2759"/>
<evidence type="ECO:0000256" key="1">
    <source>
        <dbReference type="ARBA" id="ARBA00000707"/>
    </source>
</evidence>
<feature type="site" description="Important for enzyme activity" evidence="7">
    <location>
        <position position="207"/>
    </location>
</feature>
<dbReference type="InterPro" id="IPR036959">
    <property type="entry name" value="Peptidase_C12_UCH_sf"/>
</dbReference>
<dbReference type="GO" id="GO:0006511">
    <property type="term" value="P:ubiquitin-dependent protein catabolic process"/>
    <property type="evidence" value="ECO:0007669"/>
    <property type="project" value="UniProtKB-UniRule"/>
</dbReference>
<dbReference type="PRINTS" id="PR00707">
    <property type="entry name" value="UBCTHYDRLASE"/>
</dbReference>
<dbReference type="PROSITE" id="PS52048">
    <property type="entry name" value="UCH_DOMAIN"/>
    <property type="match status" value="1"/>
</dbReference>
<dbReference type="PANTHER" id="PTHR10589">
    <property type="entry name" value="UBIQUITIN CARBOXYL-TERMINAL HYDROLASE"/>
    <property type="match status" value="1"/>
</dbReference>
<protein>
    <recommendedName>
        <fullName evidence="8">Ubiquitin carboxyl-terminal hydrolase</fullName>
        <ecNumber evidence="8">3.4.19.12</ecNumber>
    </recommendedName>
</protein>
<accession>A0A4Q9MWM8</accession>
<dbReference type="AlphaFoldDB" id="A0A4Q9MWM8"/>
<keyword evidence="6 7" id="KW-0788">Thiol protease</keyword>
<keyword evidence="5 7" id="KW-0378">Hydrolase</keyword>
<reference evidence="10" key="1">
    <citation type="submission" date="2019-01" db="EMBL/GenBank/DDBJ databases">
        <title>Draft genome sequences of three monokaryotic isolates of the white-rot basidiomycete fungus Dichomitus squalens.</title>
        <authorList>
            <consortium name="DOE Joint Genome Institute"/>
            <person name="Lopez S.C."/>
            <person name="Andreopoulos B."/>
            <person name="Pangilinan J."/>
            <person name="Lipzen A."/>
            <person name="Riley R."/>
            <person name="Ahrendt S."/>
            <person name="Ng V."/>
            <person name="Barry K."/>
            <person name="Daum C."/>
            <person name="Grigoriev I.V."/>
            <person name="Hilden K.S."/>
            <person name="Makela M.R."/>
            <person name="de Vries R.P."/>
        </authorList>
    </citation>
    <scope>NUCLEOTIDE SEQUENCE [LARGE SCALE GENOMIC DNA]</scope>
    <source>
        <strain evidence="10">OM18370.1</strain>
    </source>
</reference>
<evidence type="ECO:0000256" key="4">
    <source>
        <dbReference type="ARBA" id="ARBA00022786"/>
    </source>
</evidence>
<dbReference type="EC" id="3.4.19.12" evidence="8"/>
<gene>
    <name evidence="10" type="ORF">BD311DRAFT_718245</name>
</gene>
<evidence type="ECO:0000256" key="6">
    <source>
        <dbReference type="ARBA" id="ARBA00022807"/>
    </source>
</evidence>
<keyword evidence="4 7" id="KW-0833">Ubl conjugation pathway</keyword>
<evidence type="ECO:0000256" key="8">
    <source>
        <dbReference type="RuleBase" id="RU361215"/>
    </source>
</evidence>
<dbReference type="PANTHER" id="PTHR10589:SF17">
    <property type="entry name" value="UBIQUITIN CARBOXYL-TERMINAL HYDROLASE"/>
    <property type="match status" value="1"/>
</dbReference>
<dbReference type="GO" id="GO:0004843">
    <property type="term" value="F:cysteine-type deubiquitinase activity"/>
    <property type="evidence" value="ECO:0007669"/>
    <property type="project" value="UniProtKB-UniRule"/>
</dbReference>
<dbReference type="Gene3D" id="3.40.532.10">
    <property type="entry name" value="Peptidase C12, ubiquitin carboxyl-terminal hydrolase"/>
    <property type="match status" value="1"/>
</dbReference>
<dbReference type="GO" id="GO:0005737">
    <property type="term" value="C:cytoplasm"/>
    <property type="evidence" value="ECO:0007669"/>
    <property type="project" value="TreeGrafter"/>
</dbReference>
<keyword evidence="3 7" id="KW-0645">Protease</keyword>
<dbReference type="GO" id="GO:0016579">
    <property type="term" value="P:protein deubiquitination"/>
    <property type="evidence" value="ECO:0007669"/>
    <property type="project" value="TreeGrafter"/>
</dbReference>
<evidence type="ECO:0000256" key="7">
    <source>
        <dbReference type="PROSITE-ProRule" id="PRU01393"/>
    </source>
</evidence>